<reference evidence="1 2" key="1">
    <citation type="journal article" date="2023" name="Life. Sci Alliance">
        <title>Evolutionary insights into 3D genome organization and epigenetic landscape of Vigna mungo.</title>
        <authorList>
            <person name="Junaid A."/>
            <person name="Singh B."/>
            <person name="Bhatia S."/>
        </authorList>
    </citation>
    <scope>NUCLEOTIDE SEQUENCE [LARGE SCALE GENOMIC DNA]</scope>
    <source>
        <strain evidence="1">Urdbean</strain>
    </source>
</reference>
<organism evidence="1 2">
    <name type="scientific">Vigna mungo</name>
    <name type="common">Black gram</name>
    <name type="synonym">Phaseolus mungo</name>
    <dbReference type="NCBI Taxonomy" id="3915"/>
    <lineage>
        <taxon>Eukaryota</taxon>
        <taxon>Viridiplantae</taxon>
        <taxon>Streptophyta</taxon>
        <taxon>Embryophyta</taxon>
        <taxon>Tracheophyta</taxon>
        <taxon>Spermatophyta</taxon>
        <taxon>Magnoliopsida</taxon>
        <taxon>eudicotyledons</taxon>
        <taxon>Gunneridae</taxon>
        <taxon>Pentapetalae</taxon>
        <taxon>rosids</taxon>
        <taxon>fabids</taxon>
        <taxon>Fabales</taxon>
        <taxon>Fabaceae</taxon>
        <taxon>Papilionoideae</taxon>
        <taxon>50 kb inversion clade</taxon>
        <taxon>NPAAA clade</taxon>
        <taxon>indigoferoid/millettioid clade</taxon>
        <taxon>Phaseoleae</taxon>
        <taxon>Vigna</taxon>
    </lineage>
</organism>
<keyword evidence="2" id="KW-1185">Reference proteome</keyword>
<dbReference type="Proteomes" id="UP001374535">
    <property type="component" value="Chromosome 5"/>
</dbReference>
<name>A0AAQ3RZX3_VIGMU</name>
<dbReference type="AlphaFoldDB" id="A0AAQ3RZX3"/>
<protein>
    <submittedName>
        <fullName evidence="1">Uncharacterized protein</fullName>
    </submittedName>
</protein>
<accession>A0AAQ3RZX3</accession>
<evidence type="ECO:0000313" key="2">
    <source>
        <dbReference type="Proteomes" id="UP001374535"/>
    </source>
</evidence>
<gene>
    <name evidence="1" type="ORF">V8G54_015136</name>
</gene>
<evidence type="ECO:0000313" key="1">
    <source>
        <dbReference type="EMBL" id="WVZ10606.1"/>
    </source>
</evidence>
<proteinExistence type="predicted"/>
<sequence>MVEATSSSRVVTKMVAPFAALAHCNFPFNCFHFSGSSFHTSSSTSKYLEPCNTSSTFFRSASKLLRLGFCPVMHSMMDCSIGMVLKSSETQTQIVKSKCLHTLLSLKTCLASVVLPCPPMPTIGKIESSSLLLASSRRNFTICSRSWSLP</sequence>
<dbReference type="EMBL" id="CP144696">
    <property type="protein sequence ID" value="WVZ10606.1"/>
    <property type="molecule type" value="Genomic_DNA"/>
</dbReference>